<dbReference type="GO" id="GO:0019350">
    <property type="term" value="P:teichoic acid biosynthetic process"/>
    <property type="evidence" value="ECO:0007669"/>
    <property type="project" value="UniProtKB-KW"/>
</dbReference>
<evidence type="ECO:0000313" key="7">
    <source>
        <dbReference type="EMBL" id="RBP69074.1"/>
    </source>
</evidence>
<keyword evidence="3" id="KW-1003">Cell membrane</keyword>
<dbReference type="Gene3D" id="3.40.50.12580">
    <property type="match status" value="1"/>
</dbReference>
<dbReference type="PANTHER" id="PTHR37316">
    <property type="entry name" value="TEICHOIC ACID GLYCEROL-PHOSPHATE PRIMASE"/>
    <property type="match status" value="1"/>
</dbReference>
<evidence type="ECO:0000256" key="2">
    <source>
        <dbReference type="ARBA" id="ARBA00010488"/>
    </source>
</evidence>
<accession>A0A366IDK4</accession>
<comment type="subcellular location">
    <subcellularLocation>
        <location evidence="1">Cell membrane</location>
        <topology evidence="1">Peripheral membrane protein</topology>
    </subcellularLocation>
</comment>
<comment type="caution">
    <text evidence="7">The sequence shown here is derived from an EMBL/GenBank/DDBJ whole genome shotgun (WGS) entry which is preliminary data.</text>
</comment>
<dbReference type="SUPFAM" id="SSF53756">
    <property type="entry name" value="UDP-Glycosyltransferase/glycogen phosphorylase"/>
    <property type="match status" value="1"/>
</dbReference>
<keyword evidence="6" id="KW-0472">Membrane</keyword>
<keyword evidence="5" id="KW-0777">Teichoic acid biosynthesis</keyword>
<evidence type="ECO:0000256" key="6">
    <source>
        <dbReference type="ARBA" id="ARBA00023136"/>
    </source>
</evidence>
<dbReference type="InterPro" id="IPR007554">
    <property type="entry name" value="Glycerophosphate_synth"/>
</dbReference>
<dbReference type="RefSeq" id="WP_113919640.1">
    <property type="nucleotide sequence ID" value="NZ_QNRX01000002.1"/>
</dbReference>
<dbReference type="GO" id="GO:0005886">
    <property type="term" value="C:plasma membrane"/>
    <property type="evidence" value="ECO:0007669"/>
    <property type="project" value="UniProtKB-SubCell"/>
</dbReference>
<evidence type="ECO:0000256" key="5">
    <source>
        <dbReference type="ARBA" id="ARBA00022944"/>
    </source>
</evidence>
<reference evidence="7 8" key="1">
    <citation type="submission" date="2018-06" db="EMBL/GenBank/DDBJ databases">
        <title>Genomic Encyclopedia of Type Strains, Phase IV (KMG-IV): sequencing the most valuable type-strain genomes for metagenomic binning, comparative biology and taxonomic classification.</title>
        <authorList>
            <person name="Goeker M."/>
        </authorList>
    </citation>
    <scope>NUCLEOTIDE SEQUENCE [LARGE SCALE GENOMIC DNA]</scope>
    <source>
        <strain evidence="7 8">DSM 22112</strain>
    </source>
</reference>
<dbReference type="Gene3D" id="3.40.50.11820">
    <property type="match status" value="1"/>
</dbReference>
<proteinExistence type="inferred from homology"/>
<dbReference type="EMBL" id="QNRX01000002">
    <property type="protein sequence ID" value="RBP69074.1"/>
    <property type="molecule type" value="Genomic_DNA"/>
</dbReference>
<dbReference type="InterPro" id="IPR043149">
    <property type="entry name" value="TagF_N"/>
</dbReference>
<dbReference type="Pfam" id="PF04464">
    <property type="entry name" value="Glyphos_transf"/>
    <property type="match status" value="1"/>
</dbReference>
<evidence type="ECO:0000313" key="8">
    <source>
        <dbReference type="Proteomes" id="UP000253490"/>
    </source>
</evidence>
<evidence type="ECO:0000256" key="4">
    <source>
        <dbReference type="ARBA" id="ARBA00022679"/>
    </source>
</evidence>
<dbReference type="PANTHER" id="PTHR37316:SF3">
    <property type="entry name" value="TEICHOIC ACID GLYCEROL-PHOSPHATE TRANSFERASE"/>
    <property type="match status" value="1"/>
</dbReference>
<dbReference type="AlphaFoldDB" id="A0A366IDK4"/>
<protein>
    <submittedName>
        <fullName evidence="7">CDP-glycerol glycerophosphotransferase (TagB/SpsB family)</fullName>
    </submittedName>
</protein>
<dbReference type="OrthoDB" id="9807097at2"/>
<gene>
    <name evidence="7" type="ORF">DES36_102218</name>
</gene>
<dbReference type="Proteomes" id="UP000253490">
    <property type="component" value="Unassembled WGS sequence"/>
</dbReference>
<organism evidence="7 8">
    <name type="scientific">Alkalibaculum bacchi</name>
    <dbReference type="NCBI Taxonomy" id="645887"/>
    <lineage>
        <taxon>Bacteria</taxon>
        <taxon>Bacillati</taxon>
        <taxon>Bacillota</taxon>
        <taxon>Clostridia</taxon>
        <taxon>Eubacteriales</taxon>
        <taxon>Eubacteriaceae</taxon>
        <taxon>Alkalibaculum</taxon>
    </lineage>
</organism>
<evidence type="ECO:0000256" key="3">
    <source>
        <dbReference type="ARBA" id="ARBA00022475"/>
    </source>
</evidence>
<dbReference type="GO" id="GO:0047355">
    <property type="term" value="F:CDP-glycerol glycerophosphotransferase activity"/>
    <property type="evidence" value="ECO:0007669"/>
    <property type="project" value="InterPro"/>
</dbReference>
<name>A0A366IDK4_9FIRM</name>
<evidence type="ECO:0000256" key="1">
    <source>
        <dbReference type="ARBA" id="ARBA00004202"/>
    </source>
</evidence>
<comment type="similarity">
    <text evidence="2">Belongs to the CDP-glycerol glycerophosphotransferase family.</text>
</comment>
<keyword evidence="4 7" id="KW-0808">Transferase</keyword>
<keyword evidence="8" id="KW-1185">Reference proteome</keyword>
<dbReference type="InterPro" id="IPR051612">
    <property type="entry name" value="Teichoic_Acid_Biosynth"/>
</dbReference>
<dbReference type="InterPro" id="IPR043148">
    <property type="entry name" value="TagF_C"/>
</dbReference>
<sequence>MKSRDLQGFDRATLQTKFQLSNIIFDQTNANIANTISKKIIIKEATGLQVDDQEIDTYYLVHNLYYEQNKYFDECLSSIKNYIKKISYETFIKDNDLRDEAVLLKTDYEPVKHPFNEQVLNGVNYEITPERIIISLEKDILLDKVSLLLFAKGESFLYEVEVVDYKIVCDLHLGLGVKKYKLFLLNNNQIFDFHYDNPEVISLRPFSIMNKRIFQLSYENKGLYLSSNRLKSYVTIDDVLWQEEEITLRAKINVEDSPNECSMIFKGRKNNKVEKVEAEILENGFVQAVVPVKEFLDERFTDIYVQIQFDSTEILCVLSKKESYFEKKYRVLEKDISIETTKAGKIVLEVIKDKSWITKRINSIRYNLIRLMVKKLNRGNKKVIFESFGGRQYSDHPRAIYEYILKNYPHMNCVWSIEPDAIKIFKENKVPYVKRFSLRWFYRMASSKYWVSNTRFPLWVEKPRDTVYLQTWHGTPLKRLGTDIDEVHMPSTNTFSYNRNFYRESRNWDYLVSPNSFCTNIFSRAFSIPKESILESGSPRNDFLVQNKNNMDTTNEIKKKYNIPLAKKVILYAPTWRDDQYFEKSKYKFTNPIDLEKLKNSISDEYVIIFRMHYLVADSIDLTGYEEFAYNISTGDIAQLYLIADVLITDYSSVYFDYAVLKRPMIFFMYDLEDYRDRLRGFYLDVETSMPGPIVQTNDQLVYELKNIRGNDERLDRFIESFCKLEDGNATKRICDFIFKDNETGD</sequence>